<dbReference type="OrthoDB" id="30877at2157"/>
<keyword evidence="2" id="KW-1185">Reference proteome</keyword>
<dbReference type="InterPro" id="IPR010268">
    <property type="entry name" value="PaREP1"/>
</dbReference>
<dbReference type="RefSeq" id="WP_011752971.1">
    <property type="nucleotide sequence ID" value="NC_008698.1"/>
</dbReference>
<dbReference type="PANTHER" id="PTHR34237">
    <property type="entry name" value="PAREP8-RELATED"/>
    <property type="match status" value="1"/>
</dbReference>
<dbReference type="Proteomes" id="UP000000641">
    <property type="component" value="Chromosome"/>
</dbReference>
<accession>A1RZS6</accession>
<reference evidence="2" key="1">
    <citation type="journal article" date="2008" name="J. Bacteriol.">
        <title>Genome sequence of Thermofilum pendens reveals an exceptional loss of biosynthetic pathways without genome reduction.</title>
        <authorList>
            <person name="Anderson I."/>
            <person name="Rodriguez J."/>
            <person name="Susanti D."/>
            <person name="Porat I."/>
            <person name="Reich C."/>
            <person name="Ulrich L.E."/>
            <person name="Elkins J.G."/>
            <person name="Mavromatis K."/>
            <person name="Lykidis A."/>
            <person name="Kim E."/>
            <person name="Thompson L.S."/>
            <person name="Nolan M."/>
            <person name="Land M."/>
            <person name="Copeland A."/>
            <person name="Lapidus A."/>
            <person name="Lucas S."/>
            <person name="Detter C."/>
            <person name="Zhulin I.B."/>
            <person name="Olsen G.J."/>
            <person name="Whitman W."/>
            <person name="Mukhopadhyay B."/>
            <person name="Bristow J."/>
            <person name="Kyrpides N."/>
        </authorList>
    </citation>
    <scope>NUCLEOTIDE SEQUENCE [LARGE SCALE GENOMIC DNA]</scope>
    <source>
        <strain evidence="2">DSM 2475 / Hrk 5</strain>
    </source>
</reference>
<dbReference type="GeneID" id="41583026"/>
<dbReference type="PANTHER" id="PTHR34237:SF1">
    <property type="entry name" value="PAREP8"/>
    <property type="match status" value="1"/>
</dbReference>
<proteinExistence type="predicted"/>
<sequence length="192" mass="21686">MGKVEELLAEWPEVAGVCARLAAGERLGEGEAVVKEVAEAAGWGVDDVVEDLARIGVDPSGRVERYRELFEKYYAEALELKRRGDARQAGEKLWGAVTALIKLYAAEKGVFVAHWSTGKLDRFVTSNVGKEHRKLFRDLIDKAHRLHENFYEGSLDPETLEERWAEALDLLEKAKRIVLDERRSEKTRQAPP</sequence>
<dbReference type="Pfam" id="PF05942">
    <property type="entry name" value="PaREP1"/>
    <property type="match status" value="1"/>
</dbReference>
<dbReference type="AlphaFoldDB" id="A1RZS6"/>
<dbReference type="KEGG" id="tpe:Tpen_1309"/>
<name>A1RZS6_THEPD</name>
<dbReference type="Gene3D" id="1.20.120.330">
    <property type="entry name" value="Nucleotidyltransferases domain 2"/>
    <property type="match status" value="1"/>
</dbReference>
<dbReference type="EMBL" id="CP000505">
    <property type="protein sequence ID" value="ABL78706.1"/>
    <property type="molecule type" value="Genomic_DNA"/>
</dbReference>
<organism evidence="1 2">
    <name type="scientific">Thermofilum pendens (strain DSM 2475 / Hrk 5)</name>
    <dbReference type="NCBI Taxonomy" id="368408"/>
    <lineage>
        <taxon>Archaea</taxon>
        <taxon>Thermoproteota</taxon>
        <taxon>Thermoprotei</taxon>
        <taxon>Thermofilales</taxon>
        <taxon>Thermofilaceae</taxon>
        <taxon>Thermofilum</taxon>
    </lineage>
</organism>
<dbReference type="EnsemblBacteria" id="ABL78706">
    <property type="protein sequence ID" value="ABL78706"/>
    <property type="gene ID" value="Tpen_1309"/>
</dbReference>
<evidence type="ECO:0000313" key="1">
    <source>
        <dbReference type="EMBL" id="ABL78706.1"/>
    </source>
</evidence>
<dbReference type="eggNOG" id="arCOG03722">
    <property type="taxonomic scope" value="Archaea"/>
</dbReference>
<protein>
    <submittedName>
        <fullName evidence="1">PaREP8 domain containing protein</fullName>
    </submittedName>
</protein>
<gene>
    <name evidence="1" type="ordered locus">Tpen_1309</name>
</gene>
<dbReference type="HOGENOM" id="CLU_121773_0_0_2"/>
<evidence type="ECO:0000313" key="2">
    <source>
        <dbReference type="Proteomes" id="UP000000641"/>
    </source>
</evidence>